<sequence length="276" mass="31081">MSLRKRYRTEQQQHCRVMVAEESLPRAEWKLCKIEKVDMDSNGKQKPTDVRMPNDHVLKRRVNMLHSLKVSEEGKEAQATSKGKEFVKHLADKNLQGEETEEEKESLSKCKTTRKTPARTINDAGGASFTSILASSVSAKPLFHVCAKYGHGLYVKMTDKLNCKEVRGEMHSSSPIVKVLSRAFISANATFCAKVTRTVCSKCFLRWSLAVTRDETTLHSMTPSQCLEMQRSLQISSIRLEQSAQPDGRPNSRLNIATAGSERDAVRPLTIVWNKE</sequence>
<accession>A0A0M3IG74</accession>
<keyword evidence="2" id="KW-1185">Reference proteome</keyword>
<protein>
    <submittedName>
        <fullName evidence="3">DUF5641 domain-containing protein</fullName>
    </submittedName>
</protein>
<dbReference type="Proteomes" id="UP000036681">
    <property type="component" value="Unplaced"/>
</dbReference>
<evidence type="ECO:0000313" key="2">
    <source>
        <dbReference type="Proteomes" id="UP000036681"/>
    </source>
</evidence>
<evidence type="ECO:0000256" key="1">
    <source>
        <dbReference type="SAM" id="MobiDB-lite"/>
    </source>
</evidence>
<reference evidence="3" key="1">
    <citation type="submission" date="2017-02" db="UniProtKB">
        <authorList>
            <consortium name="WormBaseParasite"/>
        </authorList>
    </citation>
    <scope>IDENTIFICATION</scope>
</reference>
<name>A0A0M3IG74_ASCLU</name>
<organism evidence="2 3">
    <name type="scientific">Ascaris lumbricoides</name>
    <name type="common">Giant roundworm</name>
    <dbReference type="NCBI Taxonomy" id="6252"/>
    <lineage>
        <taxon>Eukaryota</taxon>
        <taxon>Metazoa</taxon>
        <taxon>Ecdysozoa</taxon>
        <taxon>Nematoda</taxon>
        <taxon>Chromadorea</taxon>
        <taxon>Rhabditida</taxon>
        <taxon>Spirurina</taxon>
        <taxon>Ascaridomorpha</taxon>
        <taxon>Ascaridoidea</taxon>
        <taxon>Ascarididae</taxon>
        <taxon>Ascaris</taxon>
    </lineage>
</organism>
<feature type="region of interest" description="Disordered" evidence="1">
    <location>
        <begin position="92"/>
        <end position="114"/>
    </location>
</feature>
<dbReference type="WBParaSite" id="ALUE_0001727201-mRNA-1">
    <property type="protein sequence ID" value="ALUE_0001727201-mRNA-1"/>
    <property type="gene ID" value="ALUE_0001727201"/>
</dbReference>
<proteinExistence type="predicted"/>
<dbReference type="AlphaFoldDB" id="A0A0M3IG74"/>
<evidence type="ECO:0000313" key="3">
    <source>
        <dbReference type="WBParaSite" id="ALUE_0001727201-mRNA-1"/>
    </source>
</evidence>